<evidence type="ECO:0000256" key="4">
    <source>
        <dbReference type="ARBA" id="ARBA00022525"/>
    </source>
</evidence>
<evidence type="ECO:0000313" key="9">
    <source>
        <dbReference type="RefSeq" id="XP_020641657.2"/>
    </source>
</evidence>
<keyword evidence="4" id="KW-0964">Secreted</keyword>
<proteinExistence type="inferred from homology"/>
<dbReference type="Gene3D" id="1.20.1250.10">
    <property type="match status" value="1"/>
</dbReference>
<name>A0A6J0SZ56_9SAUR</name>
<keyword evidence="8" id="KW-1185">Reference proteome</keyword>
<dbReference type="PANTHER" id="PTHR11419:SF0">
    <property type="entry name" value="INTERFERON GAMMA"/>
    <property type="match status" value="1"/>
</dbReference>
<organism evidence="8 9">
    <name type="scientific">Pogona vitticeps</name>
    <name type="common">central bearded dragon</name>
    <dbReference type="NCBI Taxonomy" id="103695"/>
    <lineage>
        <taxon>Eukaryota</taxon>
        <taxon>Metazoa</taxon>
        <taxon>Chordata</taxon>
        <taxon>Craniata</taxon>
        <taxon>Vertebrata</taxon>
        <taxon>Euteleostomi</taxon>
        <taxon>Lepidosauria</taxon>
        <taxon>Squamata</taxon>
        <taxon>Bifurcata</taxon>
        <taxon>Unidentata</taxon>
        <taxon>Episquamata</taxon>
        <taxon>Toxicofera</taxon>
        <taxon>Iguania</taxon>
        <taxon>Acrodonta</taxon>
        <taxon>Agamidae</taxon>
        <taxon>Amphibolurinae</taxon>
        <taxon>Pogona</taxon>
    </lineage>
</organism>
<dbReference type="GO" id="GO:0005133">
    <property type="term" value="F:type II interferon receptor binding"/>
    <property type="evidence" value="ECO:0007669"/>
    <property type="project" value="InterPro"/>
</dbReference>
<dbReference type="OrthoDB" id="9937106at2759"/>
<accession>A0A6J0SZ56</accession>
<dbReference type="Pfam" id="PF00714">
    <property type="entry name" value="IFN-gamma"/>
    <property type="match status" value="1"/>
</dbReference>
<gene>
    <name evidence="9" type="primary">IFNG</name>
</gene>
<evidence type="ECO:0000256" key="2">
    <source>
        <dbReference type="ARBA" id="ARBA00007566"/>
    </source>
</evidence>
<dbReference type="InParanoid" id="A0A6J0SZ56"/>
<dbReference type="GeneID" id="110075093"/>
<dbReference type="CTD" id="3458"/>
<sequence length="176" mass="20318">MAWKICLFVFWAIGCSSGQDHPRSTFADIKESITLLQKDFNATLPDVADGGDVFLHRLKSSLWSQDNERKILLAQMISTYLELLSTATKSHTSAHVKELLEALTHYKEKYSESLKKAKDIIELSKLPLSDLKIQRKVILEMYSVLLEVNKEENRRKRRSRGQNPRDQKRCRPNLMG</sequence>
<evidence type="ECO:0000256" key="5">
    <source>
        <dbReference type="ARBA" id="ARBA00023180"/>
    </source>
</evidence>
<dbReference type="GO" id="GO:0006959">
    <property type="term" value="P:humoral immune response"/>
    <property type="evidence" value="ECO:0007669"/>
    <property type="project" value="TreeGrafter"/>
</dbReference>
<dbReference type="PROSITE" id="PS51257">
    <property type="entry name" value="PROKAR_LIPOPROTEIN"/>
    <property type="match status" value="1"/>
</dbReference>
<dbReference type="GO" id="GO:0002250">
    <property type="term" value="P:adaptive immune response"/>
    <property type="evidence" value="ECO:0007669"/>
    <property type="project" value="TreeGrafter"/>
</dbReference>
<evidence type="ECO:0000256" key="3">
    <source>
        <dbReference type="ARBA" id="ARBA00022514"/>
    </source>
</evidence>
<feature type="chain" id="PRO_5047319356" evidence="7">
    <location>
        <begin position="19"/>
        <end position="176"/>
    </location>
</feature>
<feature type="signal peptide" evidence="7">
    <location>
        <begin position="1"/>
        <end position="18"/>
    </location>
</feature>
<dbReference type="GO" id="GO:0005615">
    <property type="term" value="C:extracellular space"/>
    <property type="evidence" value="ECO:0007669"/>
    <property type="project" value="UniProtKB-KW"/>
</dbReference>
<dbReference type="AlphaFoldDB" id="A0A6J0SZ56"/>
<protein>
    <submittedName>
        <fullName evidence="9">Interferon gamma</fullName>
    </submittedName>
</protein>
<keyword evidence="3" id="KW-0202">Cytokine</keyword>
<dbReference type="RefSeq" id="XP_020641657.2">
    <property type="nucleotide sequence ID" value="XM_020785998.2"/>
</dbReference>
<comment type="subcellular location">
    <subcellularLocation>
        <location evidence="1">Secreted</location>
    </subcellularLocation>
</comment>
<evidence type="ECO:0000256" key="7">
    <source>
        <dbReference type="SAM" id="SignalP"/>
    </source>
</evidence>
<dbReference type="FunCoup" id="A0A6J0SZ56">
    <property type="interactions" value="37"/>
</dbReference>
<dbReference type="KEGG" id="pvt:110075093"/>
<reference evidence="9" key="1">
    <citation type="submission" date="2025-08" db="UniProtKB">
        <authorList>
            <consortium name="RefSeq"/>
        </authorList>
    </citation>
    <scope>IDENTIFICATION</scope>
</reference>
<dbReference type="GO" id="GO:0005125">
    <property type="term" value="F:cytokine activity"/>
    <property type="evidence" value="ECO:0007669"/>
    <property type="project" value="UniProtKB-KW"/>
</dbReference>
<evidence type="ECO:0000313" key="8">
    <source>
        <dbReference type="Proteomes" id="UP001652642"/>
    </source>
</evidence>
<dbReference type="PANTHER" id="PTHR11419">
    <property type="entry name" value="INTERFERON GAMMA"/>
    <property type="match status" value="1"/>
</dbReference>
<evidence type="ECO:0000256" key="6">
    <source>
        <dbReference type="SAM" id="MobiDB-lite"/>
    </source>
</evidence>
<evidence type="ECO:0000256" key="1">
    <source>
        <dbReference type="ARBA" id="ARBA00004613"/>
    </source>
</evidence>
<dbReference type="SUPFAM" id="SSF47266">
    <property type="entry name" value="4-helical cytokines"/>
    <property type="match status" value="1"/>
</dbReference>
<dbReference type="Proteomes" id="UP001652642">
    <property type="component" value="Chromosome 5"/>
</dbReference>
<keyword evidence="5" id="KW-0325">Glycoprotein</keyword>
<feature type="region of interest" description="Disordered" evidence="6">
    <location>
        <begin position="152"/>
        <end position="176"/>
    </location>
</feature>
<dbReference type="InterPro" id="IPR009079">
    <property type="entry name" value="4_helix_cytokine-like_core"/>
</dbReference>
<comment type="similarity">
    <text evidence="2">Belongs to the type II (or gamma) interferon family.</text>
</comment>
<dbReference type="InterPro" id="IPR002069">
    <property type="entry name" value="Interferon_gamma"/>
</dbReference>
<keyword evidence="7" id="KW-0732">Signal</keyword>